<comment type="similarity">
    <text evidence="4">Belongs to the type-I 3-dehydroquinase family.</text>
</comment>
<dbReference type="GO" id="GO:0003855">
    <property type="term" value="F:3-dehydroquinate dehydratase activity"/>
    <property type="evidence" value="ECO:0007669"/>
    <property type="project" value="UniProtKB-EC"/>
</dbReference>
<keyword evidence="4" id="KW-0057">Aromatic amino acid biosynthesis</keyword>
<dbReference type="PANTHER" id="PTHR43699">
    <property type="entry name" value="3-DEHYDROQUINATE DEHYDRATASE"/>
    <property type="match status" value="1"/>
</dbReference>
<dbReference type="NCBIfam" id="TIGR01093">
    <property type="entry name" value="aroD"/>
    <property type="match status" value="1"/>
</dbReference>
<comment type="catalytic activity">
    <reaction evidence="1 4">
        <text>3-dehydroquinate = 3-dehydroshikimate + H2O</text>
        <dbReference type="Rhea" id="RHEA:21096"/>
        <dbReference type="ChEBI" id="CHEBI:15377"/>
        <dbReference type="ChEBI" id="CHEBI:16630"/>
        <dbReference type="ChEBI" id="CHEBI:32364"/>
        <dbReference type="EC" id="4.2.1.10"/>
    </reaction>
</comment>
<evidence type="ECO:0000256" key="4">
    <source>
        <dbReference type="HAMAP-Rule" id="MF_00214"/>
    </source>
</evidence>
<feature type="active site" description="Schiff-base intermediate with substrate" evidence="4">
    <location>
        <position position="170"/>
    </location>
</feature>
<dbReference type="PANTHER" id="PTHR43699:SF1">
    <property type="entry name" value="3-DEHYDROQUINATE DEHYDRATASE"/>
    <property type="match status" value="1"/>
</dbReference>
<evidence type="ECO:0000256" key="2">
    <source>
        <dbReference type="ARBA" id="ARBA00023239"/>
    </source>
</evidence>
<dbReference type="Pfam" id="PF01487">
    <property type="entry name" value="DHquinase_I"/>
    <property type="match status" value="1"/>
</dbReference>
<organism evidence="5 6">
    <name type="scientific">Uruburuella testudinis</name>
    <dbReference type="NCBI Taxonomy" id="1282863"/>
    <lineage>
        <taxon>Bacteria</taxon>
        <taxon>Pseudomonadati</taxon>
        <taxon>Pseudomonadota</taxon>
        <taxon>Betaproteobacteria</taxon>
        <taxon>Neisseriales</taxon>
        <taxon>Neisseriaceae</taxon>
        <taxon>Uruburuella</taxon>
    </lineage>
</organism>
<dbReference type="CDD" id="cd00502">
    <property type="entry name" value="DHQase_I"/>
    <property type="match status" value="1"/>
</dbReference>
<keyword evidence="4" id="KW-0028">Amino-acid biosynthesis</keyword>
<keyword evidence="2 4" id="KW-0456">Lyase</keyword>
<accession>A0ABY4E1Y6</accession>
<reference evidence="5 6" key="1">
    <citation type="journal article" date="2022" name="Res Sq">
        <title>Evolution of multicellular longitudinally dividing oral cavity symbionts (Neisseriaceae).</title>
        <authorList>
            <person name="Nyongesa S."/>
            <person name="Weber P."/>
            <person name="Bernet E."/>
            <person name="Pullido F."/>
            <person name="Nieckarz M."/>
            <person name="Delaby M."/>
            <person name="Nieves C."/>
            <person name="Viehboeck T."/>
            <person name="Krause N."/>
            <person name="Rivera-Millot A."/>
            <person name="Nakamura A."/>
            <person name="Vischer N."/>
            <person name="VanNieuwenhze M."/>
            <person name="Brun Y."/>
            <person name="Cava F."/>
            <person name="Bulgheresi S."/>
            <person name="Veyrier F."/>
        </authorList>
    </citation>
    <scope>NUCLEOTIDE SEQUENCE [LARGE SCALE GENOMIC DNA]</scope>
    <source>
        <strain evidence="5 6">CCUG 63373m</strain>
    </source>
</reference>
<dbReference type="Proteomes" id="UP000829817">
    <property type="component" value="Chromosome"/>
</dbReference>
<dbReference type="Gene3D" id="3.20.20.70">
    <property type="entry name" value="Aldolase class I"/>
    <property type="match status" value="1"/>
</dbReference>
<feature type="active site" description="Proton donor/acceptor" evidence="4">
    <location>
        <position position="143"/>
    </location>
</feature>
<dbReference type="SUPFAM" id="SSF51569">
    <property type="entry name" value="Aldolase"/>
    <property type="match status" value="1"/>
</dbReference>
<feature type="binding site" evidence="4">
    <location>
        <position position="236"/>
    </location>
    <ligand>
        <name>3-dehydroquinate</name>
        <dbReference type="ChEBI" id="CHEBI:32364"/>
    </ligand>
</feature>
<dbReference type="HAMAP" id="MF_00214">
    <property type="entry name" value="AroD"/>
    <property type="match status" value="1"/>
</dbReference>
<dbReference type="InterPro" id="IPR013785">
    <property type="entry name" value="Aldolase_TIM"/>
</dbReference>
<comment type="function">
    <text evidence="4">Involved in the third step of the chorismate pathway, which leads to the biosynthesis of aromatic amino acids. Catalyzes the cis-dehydration of 3-dehydroquinate (DHQ) and introduces the first double bond of the aromatic ring to yield 3-dehydroshikimate.</text>
</comment>
<dbReference type="EMBL" id="CP091508">
    <property type="protein sequence ID" value="UOO82971.1"/>
    <property type="molecule type" value="Genomic_DNA"/>
</dbReference>
<comment type="caution">
    <text evidence="4">Lacks conserved residue(s) required for the propagation of feature annotation.</text>
</comment>
<keyword evidence="3 4" id="KW-0704">Schiff base</keyword>
<feature type="binding site" evidence="4">
    <location>
        <position position="232"/>
    </location>
    <ligand>
        <name>3-dehydroquinate</name>
        <dbReference type="ChEBI" id="CHEBI:32364"/>
    </ligand>
</feature>
<protein>
    <recommendedName>
        <fullName evidence="4">3-dehydroquinate dehydratase</fullName>
        <shortName evidence="4">3-dehydroquinase</shortName>
        <ecNumber evidence="4">4.2.1.10</ecNumber>
    </recommendedName>
    <alternativeName>
        <fullName evidence="4">Type I DHQase</fullName>
    </alternativeName>
    <alternativeName>
        <fullName evidence="4">Type I dehydroquinase</fullName>
        <shortName evidence="4">DHQ1</shortName>
    </alternativeName>
</protein>
<name>A0ABY4E1Y6_9NEIS</name>
<dbReference type="EC" id="4.2.1.10" evidence="4"/>
<evidence type="ECO:0000313" key="5">
    <source>
        <dbReference type="EMBL" id="UOO82971.1"/>
    </source>
</evidence>
<dbReference type="InterPro" id="IPR050146">
    <property type="entry name" value="Type-I_3-dehydroquinase"/>
</dbReference>
<keyword evidence="6" id="KW-1185">Reference proteome</keyword>
<comment type="pathway">
    <text evidence="4">Metabolic intermediate biosynthesis; chorismate biosynthesis; chorismate from D-erythrose 4-phosphate and phosphoenolpyruvate: step 3/7.</text>
</comment>
<dbReference type="RefSeq" id="WP_244787191.1">
    <property type="nucleotide sequence ID" value="NZ_CP091508.1"/>
</dbReference>
<feature type="binding site" evidence="4">
    <location>
        <position position="82"/>
    </location>
    <ligand>
        <name>3-dehydroquinate</name>
        <dbReference type="ChEBI" id="CHEBI:32364"/>
    </ligand>
</feature>
<evidence type="ECO:0000256" key="3">
    <source>
        <dbReference type="ARBA" id="ARBA00023270"/>
    </source>
</evidence>
<evidence type="ECO:0000313" key="6">
    <source>
        <dbReference type="Proteomes" id="UP000829817"/>
    </source>
</evidence>
<feature type="binding site" evidence="4">
    <location>
        <position position="213"/>
    </location>
    <ligand>
        <name>3-dehydroquinate</name>
        <dbReference type="ChEBI" id="CHEBI:32364"/>
    </ligand>
</feature>
<dbReference type="InterPro" id="IPR001381">
    <property type="entry name" value="DHquinase_I"/>
</dbReference>
<sequence length="253" mass="26967">MNVVKIKNITIGEGAPKICVPLVAADLAALRAQIEALAGLEFDLVEFRADFLKEVEDADYVMGCLAEIRRMLPDTPLLFTFRTAVEGGEHAVAAEYYFALLHAAIGSGHIDLADIELFAGEEQVKAAVALAKAKGVAAVLCNHDFDKTPSKAEIISRLRCMQDWGADICKIAVMPQSDADVLVLLDATETMYREHAVQPLITMAMGQRGIISRLAGAVSGSAVTFGAAGKASAPGQIAANDLRFILNVLTQKV</sequence>
<feature type="binding site" evidence="4">
    <location>
        <begin position="46"/>
        <end position="48"/>
    </location>
    <ligand>
        <name>3-dehydroquinate</name>
        <dbReference type="ChEBI" id="CHEBI:32364"/>
    </ligand>
</feature>
<proteinExistence type="inferred from homology"/>
<evidence type="ECO:0000256" key="1">
    <source>
        <dbReference type="ARBA" id="ARBA00001864"/>
    </source>
</evidence>
<gene>
    <name evidence="4 5" type="primary">aroD</name>
    <name evidence="5" type="ORF">LVJ83_05795</name>
</gene>
<comment type="subunit">
    <text evidence="4">Homodimer.</text>
</comment>